<dbReference type="GO" id="GO:0046872">
    <property type="term" value="F:metal ion binding"/>
    <property type="evidence" value="ECO:0007669"/>
    <property type="project" value="UniProtKB-KW"/>
</dbReference>
<dbReference type="PROSITE" id="PS50160">
    <property type="entry name" value="DNA_LIGASE_A3"/>
    <property type="match status" value="1"/>
</dbReference>
<dbReference type="NCBIfam" id="NF006701">
    <property type="entry name" value="PRK09247.1"/>
    <property type="match status" value="1"/>
</dbReference>
<name>A0A6N4SW33_CYTH3</name>
<dbReference type="InterPro" id="IPR050191">
    <property type="entry name" value="ATP-dep_DNA_ligase"/>
</dbReference>
<protein>
    <recommendedName>
        <fullName evidence="1">DNA ligase (ATP)</fullName>
        <ecNumber evidence="1">6.5.1.1</ecNumber>
    </recommendedName>
</protein>
<keyword evidence="11" id="KW-0234">DNA repair</keyword>
<evidence type="ECO:0000256" key="3">
    <source>
        <dbReference type="ARBA" id="ARBA00022618"/>
    </source>
</evidence>
<dbReference type="EC" id="6.5.1.1" evidence="1"/>
<dbReference type="GO" id="GO:0005524">
    <property type="term" value="F:ATP binding"/>
    <property type="evidence" value="ECO:0007669"/>
    <property type="project" value="UniProtKB-KW"/>
</dbReference>
<keyword evidence="9" id="KW-0460">Magnesium</keyword>
<dbReference type="OrthoDB" id="9767858at2"/>
<proteinExistence type="predicted"/>
<evidence type="ECO:0000256" key="4">
    <source>
        <dbReference type="ARBA" id="ARBA00022705"/>
    </source>
</evidence>
<dbReference type="Gene3D" id="2.40.50.140">
    <property type="entry name" value="Nucleic acid-binding proteins"/>
    <property type="match status" value="1"/>
</dbReference>
<evidence type="ECO:0000259" key="14">
    <source>
        <dbReference type="PROSITE" id="PS50160"/>
    </source>
</evidence>
<evidence type="ECO:0000313" key="15">
    <source>
        <dbReference type="EMBL" id="ABG60757.1"/>
    </source>
</evidence>
<keyword evidence="2 15" id="KW-0436">Ligase</keyword>
<dbReference type="SUPFAM" id="SSF117018">
    <property type="entry name" value="ATP-dependent DNA ligase DNA-binding domain"/>
    <property type="match status" value="1"/>
</dbReference>
<keyword evidence="10" id="KW-0233">DNA recombination</keyword>
<keyword evidence="5" id="KW-0479">Metal-binding</keyword>
<dbReference type="InterPro" id="IPR026333">
    <property type="entry name" value="ATP_dep_DNA_lig_pp_1105_fam"/>
</dbReference>
<evidence type="ECO:0000256" key="8">
    <source>
        <dbReference type="ARBA" id="ARBA00022840"/>
    </source>
</evidence>
<dbReference type="InterPro" id="IPR012309">
    <property type="entry name" value="DNA_ligase_ATP-dep_C"/>
</dbReference>
<evidence type="ECO:0000256" key="12">
    <source>
        <dbReference type="ARBA" id="ARBA00023306"/>
    </source>
</evidence>
<dbReference type="KEGG" id="chu:CHU_3524"/>
<evidence type="ECO:0000256" key="2">
    <source>
        <dbReference type="ARBA" id="ARBA00022598"/>
    </source>
</evidence>
<comment type="catalytic activity">
    <reaction evidence="13">
        <text>ATP + (deoxyribonucleotide)n-3'-hydroxyl + 5'-phospho-(deoxyribonucleotide)m = (deoxyribonucleotide)n+m + AMP + diphosphate.</text>
        <dbReference type="EC" id="6.5.1.1"/>
    </reaction>
</comment>
<dbReference type="EMBL" id="CP000383">
    <property type="protein sequence ID" value="ABG60757.1"/>
    <property type="molecule type" value="Genomic_DNA"/>
</dbReference>
<dbReference type="GO" id="GO:0051301">
    <property type="term" value="P:cell division"/>
    <property type="evidence" value="ECO:0007669"/>
    <property type="project" value="UniProtKB-KW"/>
</dbReference>
<keyword evidence="8" id="KW-0067">ATP-binding</keyword>
<evidence type="ECO:0000256" key="1">
    <source>
        <dbReference type="ARBA" id="ARBA00012727"/>
    </source>
</evidence>
<evidence type="ECO:0000256" key="11">
    <source>
        <dbReference type="ARBA" id="ARBA00023204"/>
    </source>
</evidence>
<dbReference type="GO" id="GO:0003677">
    <property type="term" value="F:DNA binding"/>
    <property type="evidence" value="ECO:0007669"/>
    <property type="project" value="InterPro"/>
</dbReference>
<sequence length="538" mass="61470">MKKFAELFTELDQTTRTNAKIDALADYFAVSDAADALWAVALLTGKKPKRTVKTSELKLWSMELSGVNEWLFEESYHVVGDLAETITLLLPAAETQADYSLSGMMALLKTLDTKTEEQRKNIIQEIWMQLSTAERFVFNKLITGSFRVGVSQQLVIKALAKNYKLVESNVAHRLMGNWLPDTSTLDNLLFNTDIQEDLSKPYPFYLAYQLDVPAETLGDITAWQIEYKYDGIRGQIIVRRGELFVWSRGEELMTDKFPEFERLKEALPDGTVIDGEILPFNGNEPMPFHIMQTRIGRKNLSKKSLADAPLAMMCYDLLEYKGNDVRLLPMSERRALLENLLKELAEKNSAAAAVLKLSPVFVCKTVEEMVLLRLASRDRMCEGLMLKHKDSLYEAGRRRGKWWKWKIDPLTVDGVLLYAQRGHGRRADLYTDYTFAVWSGEELVPFAKAYSGLTDKELVEVDNWVKKNTKEKFGPVRSVTPELVFEIAFEGINPSPRHKSGVALRFPRILRWRKDKGIKDANSKEDLLHLIQQLNRTA</sequence>
<dbReference type="NCBIfam" id="TIGR04120">
    <property type="entry name" value="DNA_lig_bact"/>
    <property type="match status" value="1"/>
</dbReference>
<evidence type="ECO:0000256" key="6">
    <source>
        <dbReference type="ARBA" id="ARBA00022741"/>
    </source>
</evidence>
<dbReference type="SUPFAM" id="SSF50249">
    <property type="entry name" value="Nucleic acid-binding proteins"/>
    <property type="match status" value="1"/>
</dbReference>
<keyword evidence="6" id="KW-0547">Nucleotide-binding</keyword>
<evidence type="ECO:0000256" key="7">
    <source>
        <dbReference type="ARBA" id="ARBA00022763"/>
    </source>
</evidence>
<dbReference type="PANTHER" id="PTHR45674:SF13">
    <property type="entry name" value="DNA LIGASE-RELATED"/>
    <property type="match status" value="1"/>
</dbReference>
<dbReference type="CDD" id="cd07897">
    <property type="entry name" value="Adenylation_DNA_ligase_Bac1"/>
    <property type="match status" value="1"/>
</dbReference>
<dbReference type="PROSITE" id="PS00697">
    <property type="entry name" value="DNA_LIGASE_A1"/>
    <property type="match status" value="1"/>
</dbReference>
<evidence type="ECO:0000256" key="13">
    <source>
        <dbReference type="ARBA" id="ARBA00034003"/>
    </source>
</evidence>
<dbReference type="InterPro" id="IPR012308">
    <property type="entry name" value="DNA_ligase_ATP-dep_N"/>
</dbReference>
<dbReference type="SUPFAM" id="SSF56091">
    <property type="entry name" value="DNA ligase/mRNA capping enzyme, catalytic domain"/>
    <property type="match status" value="1"/>
</dbReference>
<keyword evidence="7" id="KW-0227">DNA damage</keyword>
<keyword evidence="16" id="KW-1185">Reference proteome</keyword>
<dbReference type="Gene3D" id="3.30.470.30">
    <property type="entry name" value="DNA ligase/mRNA capping enzyme"/>
    <property type="match status" value="1"/>
</dbReference>
<keyword evidence="3" id="KW-0132">Cell division</keyword>
<dbReference type="GO" id="GO:0006281">
    <property type="term" value="P:DNA repair"/>
    <property type="evidence" value="ECO:0007669"/>
    <property type="project" value="UniProtKB-KW"/>
</dbReference>
<feature type="domain" description="ATP-dependent DNA ligase family profile" evidence="14">
    <location>
        <begin position="303"/>
        <end position="439"/>
    </location>
</feature>
<accession>A0A6N4SW33</accession>
<dbReference type="Pfam" id="PF04679">
    <property type="entry name" value="DNA_ligase_A_C"/>
    <property type="match status" value="1"/>
</dbReference>
<dbReference type="AlphaFoldDB" id="A0A6N4SW33"/>
<dbReference type="Pfam" id="PF04675">
    <property type="entry name" value="DNA_ligase_A_N"/>
    <property type="match status" value="1"/>
</dbReference>
<dbReference type="PANTHER" id="PTHR45674">
    <property type="entry name" value="DNA LIGASE 1/3 FAMILY MEMBER"/>
    <property type="match status" value="1"/>
</dbReference>
<keyword evidence="4" id="KW-0235">DNA replication</keyword>
<dbReference type="Pfam" id="PF01068">
    <property type="entry name" value="DNA_ligase_A_M"/>
    <property type="match status" value="1"/>
</dbReference>
<gene>
    <name evidence="15" type="ordered locus">CHU_3524</name>
</gene>
<dbReference type="RefSeq" id="WP_011586864.1">
    <property type="nucleotide sequence ID" value="NC_008255.1"/>
</dbReference>
<keyword evidence="12" id="KW-0131">Cell cycle</keyword>
<dbReference type="InterPro" id="IPR012310">
    <property type="entry name" value="DNA_ligase_ATP-dep_cent"/>
</dbReference>
<dbReference type="InterPro" id="IPR016059">
    <property type="entry name" value="DNA_ligase_ATP-dep_CS"/>
</dbReference>
<dbReference type="InterPro" id="IPR036599">
    <property type="entry name" value="DNA_ligase_N_sf"/>
</dbReference>
<organism evidence="15 16">
    <name type="scientific">Cytophaga hutchinsonii (strain ATCC 33406 / DSM 1761 / CIP 103989 / NBRC 15051 / NCIMB 9469 / D465)</name>
    <dbReference type="NCBI Taxonomy" id="269798"/>
    <lineage>
        <taxon>Bacteria</taxon>
        <taxon>Pseudomonadati</taxon>
        <taxon>Bacteroidota</taxon>
        <taxon>Cytophagia</taxon>
        <taxon>Cytophagales</taxon>
        <taxon>Cytophagaceae</taxon>
        <taxon>Cytophaga</taxon>
    </lineage>
</organism>
<dbReference type="GO" id="GO:0006260">
    <property type="term" value="P:DNA replication"/>
    <property type="evidence" value="ECO:0007669"/>
    <property type="project" value="UniProtKB-KW"/>
</dbReference>
<dbReference type="InterPro" id="IPR012340">
    <property type="entry name" value="NA-bd_OB-fold"/>
</dbReference>
<reference evidence="15 16" key="1">
    <citation type="journal article" date="2007" name="Appl. Environ. Microbiol.">
        <title>Genome sequence of the cellulolytic gliding bacterium Cytophaga hutchinsonii.</title>
        <authorList>
            <person name="Xie G."/>
            <person name="Bruce D.C."/>
            <person name="Challacombe J.F."/>
            <person name="Chertkov O."/>
            <person name="Detter J.C."/>
            <person name="Gilna P."/>
            <person name="Han C.S."/>
            <person name="Lucas S."/>
            <person name="Misra M."/>
            <person name="Myers G.L."/>
            <person name="Richardson P."/>
            <person name="Tapia R."/>
            <person name="Thayer N."/>
            <person name="Thompson L.S."/>
            <person name="Brettin T.S."/>
            <person name="Henrissat B."/>
            <person name="Wilson D.B."/>
            <person name="McBride M.J."/>
        </authorList>
    </citation>
    <scope>NUCLEOTIDE SEQUENCE [LARGE SCALE GENOMIC DNA]</scope>
    <source>
        <strain evidence="16">ATCC 33406 / DSM 1761 / CIP 103989 / NBRC 15051 / NCIMB 9469 / D465</strain>
    </source>
</reference>
<evidence type="ECO:0000256" key="5">
    <source>
        <dbReference type="ARBA" id="ARBA00022723"/>
    </source>
</evidence>
<dbReference type="GO" id="GO:0003910">
    <property type="term" value="F:DNA ligase (ATP) activity"/>
    <property type="evidence" value="ECO:0007669"/>
    <property type="project" value="UniProtKB-EC"/>
</dbReference>
<dbReference type="Proteomes" id="UP000001822">
    <property type="component" value="Chromosome"/>
</dbReference>
<dbReference type="CDD" id="cd07972">
    <property type="entry name" value="OBF_DNA_ligase_Arch_LigB"/>
    <property type="match status" value="1"/>
</dbReference>
<dbReference type="GO" id="GO:0006310">
    <property type="term" value="P:DNA recombination"/>
    <property type="evidence" value="ECO:0007669"/>
    <property type="project" value="UniProtKB-KW"/>
</dbReference>
<evidence type="ECO:0000256" key="10">
    <source>
        <dbReference type="ARBA" id="ARBA00023172"/>
    </source>
</evidence>
<evidence type="ECO:0000313" key="16">
    <source>
        <dbReference type="Proteomes" id="UP000001822"/>
    </source>
</evidence>
<evidence type="ECO:0000256" key="9">
    <source>
        <dbReference type="ARBA" id="ARBA00022842"/>
    </source>
</evidence>
<dbReference type="Gene3D" id="1.10.3260.10">
    <property type="entry name" value="DNA ligase, ATP-dependent, N-terminal domain"/>
    <property type="match status" value="1"/>
</dbReference>